<dbReference type="Pfam" id="PF09250">
    <property type="entry name" value="Prim-Pol"/>
    <property type="match status" value="1"/>
</dbReference>
<evidence type="ECO:0000259" key="3">
    <source>
        <dbReference type="SMART" id="SM00943"/>
    </source>
</evidence>
<dbReference type="SUPFAM" id="SSF56747">
    <property type="entry name" value="Prim-pol domain"/>
    <property type="match status" value="1"/>
</dbReference>
<keyword evidence="5" id="KW-1185">Reference proteome</keyword>
<evidence type="ECO:0000313" key="5">
    <source>
        <dbReference type="Proteomes" id="UP000203096"/>
    </source>
</evidence>
<feature type="region of interest" description="Disordered" evidence="1">
    <location>
        <begin position="566"/>
        <end position="603"/>
    </location>
</feature>
<name>W8EIR0_9CAUD</name>
<dbReference type="InterPro" id="IPR038724">
    <property type="entry name" value="RepA"/>
</dbReference>
<dbReference type="KEGG" id="vg:18505913"/>
<reference evidence="4 5" key="1">
    <citation type="journal article" date="2014" name="Genome Announc.">
        <title>Complete genome sequences of nine mycobacteriophages.</title>
        <authorList>
            <person name="Franceschelli J.J."/>
            <person name="Suarez C.A."/>
            <person name="Teran L."/>
            <person name="Raya R.R."/>
            <person name="Morbidoni H.R."/>
        </authorList>
    </citation>
    <scope>NUCLEOTIDE SEQUENCE [LARGE SCALE GENOMIC DNA]</scope>
</reference>
<protein>
    <submittedName>
        <fullName evidence="4">Primase/helicase</fullName>
    </submittedName>
</protein>
<dbReference type="Proteomes" id="UP000203096">
    <property type="component" value="Segment"/>
</dbReference>
<dbReference type="InterPro" id="IPR027417">
    <property type="entry name" value="P-loop_NTPase"/>
</dbReference>
<feature type="domain" description="AAA+ ATPase" evidence="2">
    <location>
        <begin position="641"/>
        <end position="898"/>
    </location>
</feature>
<dbReference type="InterPro" id="IPR003593">
    <property type="entry name" value="AAA+_ATPase"/>
</dbReference>
<evidence type="ECO:0000256" key="1">
    <source>
        <dbReference type="SAM" id="MobiDB-lite"/>
    </source>
</evidence>
<keyword evidence="4" id="KW-0347">Helicase</keyword>
<dbReference type="EMBL" id="KJ433976">
    <property type="protein sequence ID" value="AHJ88549.1"/>
    <property type="molecule type" value="Genomic_DNA"/>
</dbReference>
<keyword evidence="4" id="KW-0067">ATP-binding</keyword>
<dbReference type="InterPro" id="IPR015330">
    <property type="entry name" value="DNA_primase/pol_bifunc_N"/>
</dbReference>
<evidence type="ECO:0000313" key="4">
    <source>
        <dbReference type="EMBL" id="AHJ88549.1"/>
    </source>
</evidence>
<accession>W8EIR0</accession>
<dbReference type="Pfam" id="PF13481">
    <property type="entry name" value="AAA_25"/>
    <property type="match status" value="1"/>
</dbReference>
<evidence type="ECO:0000259" key="2">
    <source>
        <dbReference type="SMART" id="SM00382"/>
    </source>
</evidence>
<keyword evidence="4" id="KW-0547">Nucleotide-binding</keyword>
<dbReference type="GO" id="GO:0004386">
    <property type="term" value="F:helicase activity"/>
    <property type="evidence" value="ECO:0007669"/>
    <property type="project" value="UniProtKB-KW"/>
</dbReference>
<feature type="region of interest" description="Disordered" evidence="1">
    <location>
        <begin position="50"/>
        <end position="74"/>
    </location>
</feature>
<dbReference type="SMART" id="SM00943">
    <property type="entry name" value="Prim-Pol"/>
    <property type="match status" value="1"/>
</dbReference>
<proteinExistence type="predicted"/>
<dbReference type="RefSeq" id="YP_009009249.1">
    <property type="nucleotide sequence ID" value="NC_023600.1"/>
</dbReference>
<gene>
    <name evidence="4" type="ORF">Jolie1_049</name>
</gene>
<dbReference type="Gene3D" id="3.40.50.300">
    <property type="entry name" value="P-loop containing nucleotide triphosphate hydrolases"/>
    <property type="match status" value="1"/>
</dbReference>
<feature type="domain" description="DNA primase/polymerase bifunctional N-terminal" evidence="3">
    <location>
        <begin position="27"/>
        <end position="268"/>
    </location>
</feature>
<sequence>MLGSKPLEAVLGAGIDNTDHAAVRAFIRQAADLGLNILFIYPNSKVPADMRTSAKRRSDDKAAQEAAQQAGRRDWATVKSPAGLALATSDKATLDRYLKAYVQQFSTWAEVLPDGTHGQEVTWAKKREDAGEIVMVEPVGVNLAVEVGGSGVVVVDCDTAAQVDRWFEVAEIPEDQRPAPTVLTPGQVADGDPDDPETWAHSDGGHFWFTVPDELMPVLPRHIGAMTWGGDNGFAVLWDRRYVLIPPSTRPEGAYEQLGHVYELPDWLAEAIVKAGEYRVQRAEGHRTDNAELASQIDAWAEKVSWASILEPLGWTPAPRADSCGCAVWTAPGVHASPKSATAHDAGCTAGRYTETNAPLHLWTDHDAAPFTDHMGEPGWTPTFSKLQAVALVSFGGKVGAAMDALEVTPDLSVEPGLDVKGPDRDLGMTGDGEFQMPECPDCGAPVGPNHYATCGLSGNPATARTADQAGEPVTDPEFDQAKCDCTVNSETGQIVDYDCGQRVCVACRTHDGLFVVDPDDGQLWHAADADDAAETGGHLASGVVTDPRTSTPLPDAQIGEAETFKDDLPTPLPLPADPGDLPADFGSARPKAETPYPDHVDDPDPDVFDSAHTGVPRIAPFSHWRDMPPPEFIIDGLLEHGGLTSIIGPPGMGKSTVALDMACHIATGKRWQGLRTFKTPVLYLPGEGLSGAVQRIRAWEDAHDMDLGSDLLLGNGIILVAAQNEAWGEVAAYIARRGIGLVIFDTFARMSAGLEENSATDVGKAVRRFDKLKELTNAGVCVVHHTGKADPSTGRGSSALNGALDSELLVRDARWDTSQVADANGRLPGKPIEVMTTKQKNAEQLENAIPLLMVSHDLGEGITAPLITGPNGTVDPMEGEPVLARPLPEPIVETAIRIRDYVDRLTQQGATRTEIVAAVQPDGYARSRNDTTAYWKQRIAEAVDRGLRYSLIETLTGTASGSRYIPSTNTREQARAAAAAEINDAD</sequence>
<dbReference type="GeneID" id="18505913"/>
<dbReference type="CDD" id="cd01125">
    <property type="entry name" value="RepA_RSF1010_like"/>
    <property type="match status" value="1"/>
</dbReference>
<dbReference type="SMART" id="SM00382">
    <property type="entry name" value="AAA"/>
    <property type="match status" value="1"/>
</dbReference>
<organism evidence="4 5">
    <name type="scientific">Mycobacterium phage Julie1</name>
    <dbReference type="NCBI Taxonomy" id="1463812"/>
    <lineage>
        <taxon>Viruses</taxon>
        <taxon>Duplodnaviria</taxon>
        <taxon>Heunggongvirae</taxon>
        <taxon>Uroviricota</taxon>
        <taxon>Caudoviricetes</taxon>
        <taxon>Bclasvirinae</taxon>
        <taxon>Julieunavirus</taxon>
        <taxon>Julieunavirus julie1</taxon>
    </lineage>
</organism>
<dbReference type="SUPFAM" id="SSF52540">
    <property type="entry name" value="P-loop containing nucleoside triphosphate hydrolases"/>
    <property type="match status" value="1"/>
</dbReference>
<keyword evidence="4" id="KW-0378">Hydrolase</keyword>
<feature type="compositionally biased region" description="Basic and acidic residues" evidence="1">
    <location>
        <begin position="591"/>
        <end position="603"/>
    </location>
</feature>